<evidence type="ECO:0000256" key="1">
    <source>
        <dbReference type="SAM" id="MobiDB-lite"/>
    </source>
</evidence>
<reference evidence="2 3" key="1">
    <citation type="submission" date="2014-11" db="EMBL/GenBank/DDBJ databases">
        <authorList>
            <person name="Zhu J."/>
            <person name="Qi W."/>
            <person name="Song R."/>
        </authorList>
    </citation>
    <scope>NUCLEOTIDE SEQUENCE [LARGE SCALE GENOMIC DNA]</scope>
</reference>
<keyword evidence="3" id="KW-1185">Reference proteome</keyword>
<proteinExistence type="predicted"/>
<evidence type="ECO:0000313" key="2">
    <source>
        <dbReference type="EMBL" id="CEL98104.1"/>
    </source>
</evidence>
<dbReference type="InParanoid" id="A0A0G4EMR4"/>
<protein>
    <submittedName>
        <fullName evidence="2">Uncharacterized protein</fullName>
    </submittedName>
</protein>
<dbReference type="Proteomes" id="UP000041254">
    <property type="component" value="Unassembled WGS sequence"/>
</dbReference>
<name>A0A0G4EMR4_VITBC</name>
<dbReference type="EMBL" id="CDMY01000262">
    <property type="protein sequence ID" value="CEL98104.1"/>
    <property type="molecule type" value="Genomic_DNA"/>
</dbReference>
<sequence length="718" mass="77395">MHVRTMATGTSLRLPRAHEAIALTQDGRHGACLLSRKKQRTAEAADSRDVLLLDFQSAERSVAYRRFVAEVDGADGMGSIDMSRGCQLACCTASLHSTHMHVYDPGQGGKEPTFRGSAARNVIHPGTPSQPSCEWCPRVPALLCGSSPADGAICIWDVRRPARWRDEGVDASVCSPTVVLGNRPIMSAGTIPQHATTLRWCPDEFHLLAQASFNMIHVLDIRSPRAPVRCLAAPFPIQGIEWTGSGSLVTCGWRRDAPATVIQRWGTADSTCATLVETALTKPLMCADKHPDHHGCLLVCGISEEPASSGKAVPVARAYVIDPRTHEMHHPFGQTNLPLEATRMCVSAGRVMVACGDETVATWHMEATRSDGVAAADGQRGKDEVRREANRSAELRGLLQRLQSLVASMEEHTADAAVVPSAERVDDDGACLRVFDQALQQSLVYELCPSLDAGSGSFAIHADMWPPLYGAQYAKLLELVPSTVHVDDLTQEWVESSLRTLRAASAACPSDSAHTASTRSPRARPMAASLPTGSTTDMPPNKRPPGARTTGVSWGMGRMFVFGLKDTRSSAVHIYEMRIEQLLLGWKCCPPGASHREAVTATIHNLRTASDGGLYVAADLFAACAAVLRAAKKPGRHFSGPLRGLFLTVDTRVQESLLAVVLLAICLNNAGWGRSVFRDDGVCGVVRYALVVVMAWLRRAQTTEAQAVVHLLQTADRG</sequence>
<organism evidence="2 3">
    <name type="scientific">Vitrella brassicaformis (strain CCMP3155)</name>
    <dbReference type="NCBI Taxonomy" id="1169540"/>
    <lineage>
        <taxon>Eukaryota</taxon>
        <taxon>Sar</taxon>
        <taxon>Alveolata</taxon>
        <taxon>Colpodellida</taxon>
        <taxon>Vitrellaceae</taxon>
        <taxon>Vitrella</taxon>
    </lineage>
</organism>
<dbReference type="Gene3D" id="2.130.10.10">
    <property type="entry name" value="YVTN repeat-like/Quinoprotein amine dehydrogenase"/>
    <property type="match status" value="1"/>
</dbReference>
<accession>A0A0G4EMR4</accession>
<gene>
    <name evidence="2" type="ORF">Vbra_20520</name>
</gene>
<dbReference type="InterPro" id="IPR015943">
    <property type="entry name" value="WD40/YVTN_repeat-like_dom_sf"/>
</dbReference>
<evidence type="ECO:0000313" key="3">
    <source>
        <dbReference type="Proteomes" id="UP000041254"/>
    </source>
</evidence>
<dbReference type="SUPFAM" id="SSF69322">
    <property type="entry name" value="Tricorn protease domain 2"/>
    <property type="match status" value="1"/>
</dbReference>
<dbReference type="VEuPathDB" id="CryptoDB:Vbra_20520"/>
<feature type="region of interest" description="Disordered" evidence="1">
    <location>
        <begin position="509"/>
        <end position="549"/>
    </location>
</feature>
<dbReference type="AlphaFoldDB" id="A0A0G4EMR4"/>